<dbReference type="EMBL" id="WGGD01000005">
    <property type="protein sequence ID" value="MUN28439.1"/>
    <property type="molecule type" value="Genomic_DNA"/>
</dbReference>
<reference evidence="1 2" key="1">
    <citation type="submission" date="2019-10" db="EMBL/GenBank/DDBJ databases">
        <title>Sequencing and Assembly of Multiple Reported Metal-Biooxidizing Members of the Extremely Thermoacidophilic Archaeal Family Sulfolobaceae.</title>
        <authorList>
            <person name="Counts J.A."/>
            <person name="Kelly R.M."/>
        </authorList>
    </citation>
    <scope>NUCLEOTIDE SEQUENCE [LARGE SCALE GENOMIC DNA]</scope>
    <source>
        <strain evidence="1 2">DSM 6482</strain>
    </source>
</reference>
<dbReference type="RefSeq" id="WP_054838032.1">
    <property type="nucleotide sequence ID" value="NZ_BBBY01000004.1"/>
</dbReference>
<dbReference type="Proteomes" id="UP000470772">
    <property type="component" value="Unassembled WGS sequence"/>
</dbReference>
<keyword evidence="2" id="KW-1185">Reference proteome</keyword>
<accession>A0A6A9QK16</accession>
<gene>
    <name evidence="1" type="ORF">GC250_02910</name>
</gene>
<organism evidence="1 2">
    <name type="scientific">Sulfuracidifex metallicus DSM 6482 = JCM 9184</name>
    <dbReference type="NCBI Taxonomy" id="523847"/>
    <lineage>
        <taxon>Archaea</taxon>
        <taxon>Thermoproteota</taxon>
        <taxon>Thermoprotei</taxon>
        <taxon>Sulfolobales</taxon>
        <taxon>Sulfolobaceae</taxon>
        <taxon>Sulfuracidifex</taxon>
    </lineage>
</organism>
<sequence length="103" mass="11848">MLKYAEYTRHSLTEPLLTVTLYKKVEDGKIVGAFRFLYFKNHIIILYEDDSYSGADVISIETASIGKLAENIKKFYDKDTDDLSIIGEKSILDKAIEEIYEDN</sequence>
<evidence type="ECO:0000313" key="2">
    <source>
        <dbReference type="Proteomes" id="UP000470772"/>
    </source>
</evidence>
<comment type="caution">
    <text evidence="1">The sequence shown here is derived from an EMBL/GenBank/DDBJ whole genome shotgun (WGS) entry which is preliminary data.</text>
</comment>
<proteinExistence type="predicted"/>
<dbReference type="AlphaFoldDB" id="A0A6A9QK16"/>
<protein>
    <submittedName>
        <fullName evidence="1">Uncharacterized protein</fullName>
    </submittedName>
</protein>
<dbReference type="OrthoDB" id="32976at2157"/>
<name>A0A6A9QK16_SULME</name>
<evidence type="ECO:0000313" key="1">
    <source>
        <dbReference type="EMBL" id="MUN28439.1"/>
    </source>
</evidence>